<dbReference type="PRINTS" id="PR00625">
    <property type="entry name" value="JDOMAIN"/>
</dbReference>
<reference evidence="5 6" key="1">
    <citation type="submission" date="2021-05" db="EMBL/GenBank/DDBJ databases">
        <title>A novel Methanospirillum isolate from a pyrite-forming mixed culture.</title>
        <authorList>
            <person name="Bunk B."/>
            <person name="Sproer C."/>
            <person name="Spring S."/>
            <person name="Pester M."/>
        </authorList>
    </citation>
    <scope>NUCLEOTIDE SEQUENCE [LARGE SCALE GENOMIC DNA]</scope>
    <source>
        <strain evidence="5 6">J.3.6.1-F.2.7.3</strain>
    </source>
</reference>
<dbReference type="GO" id="GO:0051082">
    <property type="term" value="F:unfolded protein binding"/>
    <property type="evidence" value="ECO:0007669"/>
    <property type="project" value="TreeGrafter"/>
</dbReference>
<gene>
    <name evidence="5" type="ORF">KHC33_16795</name>
</gene>
<dbReference type="PROSITE" id="PS50005">
    <property type="entry name" value="TPR"/>
    <property type="match status" value="2"/>
</dbReference>
<keyword evidence="3" id="KW-0472">Membrane</keyword>
<dbReference type="PROSITE" id="PS00636">
    <property type="entry name" value="DNAJ_1"/>
    <property type="match status" value="1"/>
</dbReference>
<evidence type="ECO:0000256" key="1">
    <source>
        <dbReference type="ARBA" id="ARBA00023186"/>
    </source>
</evidence>
<dbReference type="Pfam" id="PF00226">
    <property type="entry name" value="DnaJ"/>
    <property type="match status" value="1"/>
</dbReference>
<dbReference type="InterPro" id="IPR019734">
    <property type="entry name" value="TPR_rpt"/>
</dbReference>
<dbReference type="GO" id="GO:0005737">
    <property type="term" value="C:cytoplasm"/>
    <property type="evidence" value="ECO:0007669"/>
    <property type="project" value="TreeGrafter"/>
</dbReference>
<dbReference type="CDD" id="cd06257">
    <property type="entry name" value="DnaJ"/>
    <property type="match status" value="1"/>
</dbReference>
<organism evidence="5 6">
    <name type="scientific">Methanospirillum purgamenti</name>
    <dbReference type="NCBI Taxonomy" id="2834276"/>
    <lineage>
        <taxon>Archaea</taxon>
        <taxon>Methanobacteriati</taxon>
        <taxon>Methanobacteriota</taxon>
        <taxon>Stenosarchaea group</taxon>
        <taxon>Methanomicrobia</taxon>
        <taxon>Methanomicrobiales</taxon>
        <taxon>Methanospirillaceae</taxon>
        <taxon>Methanospirillum</taxon>
    </lineage>
</organism>
<feature type="repeat" description="TPR" evidence="2">
    <location>
        <begin position="242"/>
        <end position="275"/>
    </location>
</feature>
<dbReference type="EMBL" id="CP075546">
    <property type="protein sequence ID" value="QVV88934.1"/>
    <property type="molecule type" value="Genomic_DNA"/>
</dbReference>
<keyword evidence="2" id="KW-0802">TPR repeat</keyword>
<name>A0A8E7EJA6_9EURY</name>
<protein>
    <submittedName>
        <fullName evidence="5">DnaJ domain-containing protein</fullName>
    </submittedName>
</protein>
<keyword evidence="6" id="KW-1185">Reference proteome</keyword>
<dbReference type="GO" id="GO:0042026">
    <property type="term" value="P:protein refolding"/>
    <property type="evidence" value="ECO:0007669"/>
    <property type="project" value="TreeGrafter"/>
</dbReference>
<dbReference type="PANTHER" id="PTHR43096">
    <property type="entry name" value="DNAJ HOMOLOG 1, MITOCHONDRIAL-RELATED"/>
    <property type="match status" value="1"/>
</dbReference>
<evidence type="ECO:0000256" key="2">
    <source>
        <dbReference type="PROSITE-ProRule" id="PRU00339"/>
    </source>
</evidence>
<keyword evidence="1" id="KW-0143">Chaperone</keyword>
<dbReference type="SUPFAM" id="SSF48452">
    <property type="entry name" value="TPR-like"/>
    <property type="match status" value="1"/>
</dbReference>
<dbReference type="SUPFAM" id="SSF46565">
    <property type="entry name" value="Chaperone J-domain"/>
    <property type="match status" value="1"/>
</dbReference>
<evidence type="ECO:0000259" key="4">
    <source>
        <dbReference type="PROSITE" id="PS50076"/>
    </source>
</evidence>
<dbReference type="SMART" id="SM00028">
    <property type="entry name" value="TPR"/>
    <property type="match status" value="2"/>
</dbReference>
<keyword evidence="3" id="KW-1133">Transmembrane helix</keyword>
<evidence type="ECO:0000313" key="6">
    <source>
        <dbReference type="Proteomes" id="UP000680656"/>
    </source>
</evidence>
<dbReference type="AlphaFoldDB" id="A0A8E7EJA6"/>
<dbReference type="Gene3D" id="1.10.287.110">
    <property type="entry name" value="DnaJ domain"/>
    <property type="match status" value="1"/>
</dbReference>
<feature type="domain" description="J" evidence="4">
    <location>
        <begin position="7"/>
        <end position="71"/>
    </location>
</feature>
<dbReference type="PROSITE" id="PS50076">
    <property type="entry name" value="DNAJ_2"/>
    <property type="match status" value="1"/>
</dbReference>
<evidence type="ECO:0000256" key="3">
    <source>
        <dbReference type="SAM" id="Phobius"/>
    </source>
</evidence>
<feature type="repeat" description="TPR" evidence="2">
    <location>
        <begin position="160"/>
        <end position="193"/>
    </location>
</feature>
<dbReference type="InterPro" id="IPR011990">
    <property type="entry name" value="TPR-like_helical_dom_sf"/>
</dbReference>
<proteinExistence type="predicted"/>
<evidence type="ECO:0000313" key="5">
    <source>
        <dbReference type="EMBL" id="QVV88934.1"/>
    </source>
</evidence>
<feature type="transmembrane region" description="Helical" evidence="3">
    <location>
        <begin position="129"/>
        <end position="152"/>
    </location>
</feature>
<dbReference type="Pfam" id="PF13181">
    <property type="entry name" value="TPR_8"/>
    <property type="match status" value="1"/>
</dbReference>
<sequence>MPNPGESYYEVLNVRRDASPEEITASYRKLAKVLHPDVCGSPEAEELFKVVNEAYQVLKDPKKREDYDVSLMAADESDYGRYYSGGRRYRDPRTWYYTHLHQSYRPPKTSPEMAAEKAKRSSIPRILQVLIFYTTLFMAIVILVQLFLLPWMNGMAAADARNLFEEGNRWMNEEEYQKAIESYEQAVVKLPGFNEGWRAKGLAELKKADELSEKGLKAQAEPYYRSGAQSLLQAYPSFPEDVQVLSGLGFSLYSTGKSEEAVPYLKKSLEIHPGNPELRTLLTNALHETGMQESYLNLS</sequence>
<dbReference type="KEGG" id="mrtj:KHC33_16795"/>
<dbReference type="PANTHER" id="PTHR43096:SF52">
    <property type="entry name" value="DNAJ HOMOLOG 1, MITOCHONDRIAL-RELATED"/>
    <property type="match status" value="1"/>
</dbReference>
<dbReference type="GeneID" id="65567108"/>
<dbReference type="RefSeq" id="WP_214419737.1">
    <property type="nucleotide sequence ID" value="NZ_CP075546.1"/>
</dbReference>
<dbReference type="InterPro" id="IPR036869">
    <property type="entry name" value="J_dom_sf"/>
</dbReference>
<accession>A0A8E7EJA6</accession>
<dbReference type="SMART" id="SM00271">
    <property type="entry name" value="DnaJ"/>
    <property type="match status" value="1"/>
</dbReference>
<dbReference type="Proteomes" id="UP000680656">
    <property type="component" value="Chromosome"/>
</dbReference>
<dbReference type="InterPro" id="IPR001623">
    <property type="entry name" value="DnaJ_domain"/>
</dbReference>
<dbReference type="InterPro" id="IPR018253">
    <property type="entry name" value="DnaJ_domain_CS"/>
</dbReference>
<dbReference type="Gene3D" id="1.25.40.10">
    <property type="entry name" value="Tetratricopeptide repeat domain"/>
    <property type="match status" value="2"/>
</dbReference>
<keyword evidence="3" id="KW-0812">Transmembrane</keyword>